<dbReference type="SMART" id="SM00256">
    <property type="entry name" value="FBOX"/>
    <property type="match status" value="1"/>
</dbReference>
<dbReference type="PROSITE" id="PS50181">
    <property type="entry name" value="FBOX"/>
    <property type="match status" value="1"/>
</dbReference>
<evidence type="ECO:0000313" key="3">
    <source>
        <dbReference type="Proteomes" id="UP000078512"/>
    </source>
</evidence>
<organism evidence="2 3">
    <name type="scientific">Linnemannia elongata AG-77</name>
    <dbReference type="NCBI Taxonomy" id="1314771"/>
    <lineage>
        <taxon>Eukaryota</taxon>
        <taxon>Fungi</taxon>
        <taxon>Fungi incertae sedis</taxon>
        <taxon>Mucoromycota</taxon>
        <taxon>Mortierellomycotina</taxon>
        <taxon>Mortierellomycetes</taxon>
        <taxon>Mortierellales</taxon>
        <taxon>Mortierellaceae</taxon>
        <taxon>Linnemannia</taxon>
    </lineage>
</organism>
<sequence>MSSPSFTSLPPEVITLIASHLNQHDRAQCLRLSRKWSDFFTQLLWQDVHVDSRFHNSIWLGYLLHNKHRIRDLQLTDPHGTHLLALSQRGEGSLRSLTASFQDEAASFLTRMDTPGPWTTADYLSEQAANFGNTRALELILTRNWNLRSLTMDESCFRNKDGGDAFSTIMAVCPITRLERLELRFGRNPNRPDPPADAQQGPDSFVMADVVAALGDRRELGGLFGFFDVLKELVISGGHCHIDYHRLGFLLRCPNLKRIRLEDIDAIAVASLSVAMGLSCPKLSHLVWKGPPVGQDRDIAILLAASPSGWKEISLPDLKNFGTQSFASLMRRVSTTLEVLKVGDWGHTEEDDFLEFLCSARNLRRLEGLADGEFSGLQKQFTLSAYGALYGYTHVERLDLSWALGSSMEFLQLRIVEVPRPDVVHYRFGDPMALPEDLPEDLDDSLRFKVQRWIYTQLGRLTGLQELVLGVIDLDPEELSKRGFSKDTDPNSIELEEALCHVYPTFNYHTLEFSLESGLELLAGLKKLKVLDVRLTAHRIGVEELDWMHVNWPRLKTIRGLDSKREWAGKAEPGLAVKDAVDAWMADHPDGIGSYYSGIK</sequence>
<dbReference type="Gene3D" id="1.20.1280.50">
    <property type="match status" value="1"/>
</dbReference>
<evidence type="ECO:0000259" key="1">
    <source>
        <dbReference type="PROSITE" id="PS50181"/>
    </source>
</evidence>
<dbReference type="SUPFAM" id="SSF81383">
    <property type="entry name" value="F-box domain"/>
    <property type="match status" value="1"/>
</dbReference>
<proteinExistence type="predicted"/>
<protein>
    <recommendedName>
        <fullName evidence="1">F-box domain-containing protein</fullName>
    </recommendedName>
</protein>
<gene>
    <name evidence="2" type="ORF">K457DRAFT_787536</name>
</gene>
<name>A0A197JJI6_9FUNG</name>
<dbReference type="OrthoDB" id="2434396at2759"/>
<feature type="domain" description="F-box" evidence="1">
    <location>
        <begin position="3"/>
        <end position="48"/>
    </location>
</feature>
<dbReference type="Gene3D" id="3.80.10.10">
    <property type="entry name" value="Ribonuclease Inhibitor"/>
    <property type="match status" value="1"/>
</dbReference>
<dbReference type="InterPro" id="IPR032675">
    <property type="entry name" value="LRR_dom_sf"/>
</dbReference>
<dbReference type="InterPro" id="IPR001810">
    <property type="entry name" value="F-box_dom"/>
</dbReference>
<dbReference type="SUPFAM" id="SSF52047">
    <property type="entry name" value="RNI-like"/>
    <property type="match status" value="1"/>
</dbReference>
<accession>A0A197JJI6</accession>
<dbReference type="Proteomes" id="UP000078512">
    <property type="component" value="Unassembled WGS sequence"/>
</dbReference>
<dbReference type="AlphaFoldDB" id="A0A197JJI6"/>
<evidence type="ECO:0000313" key="2">
    <source>
        <dbReference type="EMBL" id="OAQ25138.1"/>
    </source>
</evidence>
<dbReference type="InterPro" id="IPR036047">
    <property type="entry name" value="F-box-like_dom_sf"/>
</dbReference>
<reference evidence="2 3" key="1">
    <citation type="submission" date="2016-05" db="EMBL/GenBank/DDBJ databases">
        <title>Genome sequencing reveals origins of a unique bacterial endosymbiosis in the earliest lineages of terrestrial Fungi.</title>
        <authorList>
            <consortium name="DOE Joint Genome Institute"/>
            <person name="Uehling J."/>
            <person name="Gryganskyi A."/>
            <person name="Hameed K."/>
            <person name="Tschaplinski T."/>
            <person name="Misztal P."/>
            <person name="Wu S."/>
            <person name="Desiro A."/>
            <person name="Vande Pol N."/>
            <person name="Du Z.-Y."/>
            <person name="Zienkiewicz A."/>
            <person name="Zienkiewicz K."/>
            <person name="Morin E."/>
            <person name="Tisserant E."/>
            <person name="Splivallo R."/>
            <person name="Hainaut M."/>
            <person name="Henrissat B."/>
            <person name="Ohm R."/>
            <person name="Kuo A."/>
            <person name="Yan J."/>
            <person name="Lipzen A."/>
            <person name="Nolan M."/>
            <person name="Labutti K."/>
            <person name="Barry K."/>
            <person name="Goldstein A."/>
            <person name="Labbe J."/>
            <person name="Schadt C."/>
            <person name="Tuskan G."/>
            <person name="Grigoriev I."/>
            <person name="Martin F."/>
            <person name="Vilgalys R."/>
            <person name="Bonito G."/>
        </authorList>
    </citation>
    <scope>NUCLEOTIDE SEQUENCE [LARGE SCALE GENOMIC DNA]</scope>
    <source>
        <strain evidence="2 3">AG-77</strain>
    </source>
</reference>
<keyword evidence="3" id="KW-1185">Reference proteome</keyword>
<dbReference type="Pfam" id="PF12937">
    <property type="entry name" value="F-box-like"/>
    <property type="match status" value="1"/>
</dbReference>
<dbReference type="EMBL" id="KV442082">
    <property type="protein sequence ID" value="OAQ25138.1"/>
    <property type="molecule type" value="Genomic_DNA"/>
</dbReference>